<dbReference type="EMBL" id="LT598477">
    <property type="protein sequence ID" value="SCU95898.1"/>
    <property type="molecule type" value="Genomic_DNA"/>
</dbReference>
<accession>A0A1G4JXW2</accession>
<dbReference type="AlphaFoldDB" id="A0A1G4JXW2"/>
<dbReference type="InterPro" id="IPR036786">
    <property type="entry name" value="Ribosome_mat_SBDS_N_sf"/>
</dbReference>
<sequence>MAPVKYFYKGQETDLVVFAESSEAVNQYLQDPTVGKLTEAVGVFKIFTNSQGEGAEGELGEASKAQIENEFGAKIKVEEAIAKILQQGSPNAKTTDVRASDEQ</sequence>
<dbReference type="Gene3D" id="3.30.1250.10">
    <property type="entry name" value="Ribosome maturation protein SBDS, N-terminal domain"/>
    <property type="match status" value="1"/>
</dbReference>
<evidence type="ECO:0000313" key="2">
    <source>
        <dbReference type="EMBL" id="SCU95898.1"/>
    </source>
</evidence>
<gene>
    <name evidence="2" type="ORF">LAME_0F13982G</name>
</gene>
<dbReference type="OrthoDB" id="2567806at2759"/>
<evidence type="ECO:0000313" key="3">
    <source>
        <dbReference type="Proteomes" id="UP000191144"/>
    </source>
</evidence>
<feature type="domain" description="Ribosome maturation protein SDO1/SBDS N-terminal" evidence="1">
    <location>
        <begin position="4"/>
        <end position="94"/>
    </location>
</feature>
<dbReference type="SUPFAM" id="SSF89895">
    <property type="entry name" value="FYSH domain"/>
    <property type="match status" value="1"/>
</dbReference>
<dbReference type="InterPro" id="IPR019783">
    <property type="entry name" value="SDO1/SBDS_N"/>
</dbReference>
<protein>
    <submittedName>
        <fullName evidence="2">LAME_0F13982g1_1</fullName>
    </submittedName>
</protein>
<dbReference type="Proteomes" id="UP000191144">
    <property type="component" value="Chromosome F"/>
</dbReference>
<dbReference type="Pfam" id="PF01172">
    <property type="entry name" value="SBDS_N"/>
    <property type="match status" value="1"/>
</dbReference>
<proteinExistence type="predicted"/>
<keyword evidence="3" id="KW-1185">Reference proteome</keyword>
<name>A0A1G4JXW2_9SACH</name>
<evidence type="ECO:0000259" key="1">
    <source>
        <dbReference type="Pfam" id="PF01172"/>
    </source>
</evidence>
<reference evidence="3" key="1">
    <citation type="submission" date="2016-03" db="EMBL/GenBank/DDBJ databases">
        <authorList>
            <person name="Devillers Hugo."/>
        </authorList>
    </citation>
    <scope>NUCLEOTIDE SEQUENCE [LARGE SCALE GENOMIC DNA]</scope>
</reference>
<organism evidence="2 3">
    <name type="scientific">Lachancea meyersii CBS 8951</name>
    <dbReference type="NCBI Taxonomy" id="1266667"/>
    <lineage>
        <taxon>Eukaryota</taxon>
        <taxon>Fungi</taxon>
        <taxon>Dikarya</taxon>
        <taxon>Ascomycota</taxon>
        <taxon>Saccharomycotina</taxon>
        <taxon>Saccharomycetes</taxon>
        <taxon>Saccharomycetales</taxon>
        <taxon>Saccharomycetaceae</taxon>
        <taxon>Lachancea</taxon>
    </lineage>
</organism>